<comment type="subcellular location">
    <subcellularLocation>
        <location evidence="1 9">Cell membrane</location>
        <topology evidence="1 9">Multi-pass membrane protein</topology>
    </subcellularLocation>
</comment>
<feature type="transmembrane region" description="Helical" evidence="9">
    <location>
        <begin position="20"/>
        <end position="47"/>
    </location>
</feature>
<feature type="transmembrane region" description="Helical" evidence="9">
    <location>
        <begin position="186"/>
        <end position="212"/>
    </location>
</feature>
<keyword evidence="6" id="KW-0029">Amino-acid transport</keyword>
<evidence type="ECO:0000256" key="8">
    <source>
        <dbReference type="ARBA" id="ARBA00023136"/>
    </source>
</evidence>
<evidence type="ECO:0000256" key="9">
    <source>
        <dbReference type="RuleBase" id="RU363032"/>
    </source>
</evidence>
<keyword evidence="4" id="KW-1003">Cell membrane</keyword>
<dbReference type="SUPFAM" id="SSF161098">
    <property type="entry name" value="MetI-like"/>
    <property type="match status" value="1"/>
</dbReference>
<dbReference type="GO" id="GO:0006865">
    <property type="term" value="P:amino acid transport"/>
    <property type="evidence" value="ECO:0007669"/>
    <property type="project" value="UniProtKB-KW"/>
</dbReference>
<dbReference type="STRING" id="656914.SAMN00017405_1663"/>
<evidence type="ECO:0000256" key="6">
    <source>
        <dbReference type="ARBA" id="ARBA00022970"/>
    </source>
</evidence>
<feature type="domain" description="ABC transmembrane type-1" evidence="10">
    <location>
        <begin position="21"/>
        <end position="216"/>
    </location>
</feature>
<dbReference type="InterPro" id="IPR010065">
    <property type="entry name" value="AA_ABC_transptr_permease_3TM"/>
</dbReference>
<gene>
    <name evidence="11" type="ORF">SAMN00017405_1663</name>
</gene>
<dbReference type="FunFam" id="1.10.3720.10:FF:000033">
    <property type="entry name" value="Polar amino acid ABC transporter permease"/>
    <property type="match status" value="1"/>
</dbReference>
<name>A0A1W1UXD8_DESTI</name>
<dbReference type="PANTHER" id="PTHR30614">
    <property type="entry name" value="MEMBRANE COMPONENT OF AMINO ACID ABC TRANSPORTER"/>
    <property type="match status" value="1"/>
</dbReference>
<evidence type="ECO:0000256" key="5">
    <source>
        <dbReference type="ARBA" id="ARBA00022692"/>
    </source>
</evidence>
<evidence type="ECO:0000313" key="12">
    <source>
        <dbReference type="Proteomes" id="UP000192731"/>
    </source>
</evidence>
<evidence type="ECO:0000256" key="7">
    <source>
        <dbReference type="ARBA" id="ARBA00022989"/>
    </source>
</evidence>
<organism evidence="11 12">
    <name type="scientific">Desulfonispora thiosulfatigenes DSM 11270</name>
    <dbReference type="NCBI Taxonomy" id="656914"/>
    <lineage>
        <taxon>Bacteria</taxon>
        <taxon>Bacillati</taxon>
        <taxon>Bacillota</taxon>
        <taxon>Clostridia</taxon>
        <taxon>Eubacteriales</taxon>
        <taxon>Peptococcaceae</taxon>
        <taxon>Desulfonispora</taxon>
    </lineage>
</organism>
<dbReference type="GO" id="GO:0043190">
    <property type="term" value="C:ATP-binding cassette (ABC) transporter complex"/>
    <property type="evidence" value="ECO:0007669"/>
    <property type="project" value="InterPro"/>
</dbReference>
<dbReference type="InterPro" id="IPR000515">
    <property type="entry name" value="MetI-like"/>
</dbReference>
<dbReference type="NCBIfam" id="TIGR01726">
    <property type="entry name" value="HEQRo_perm_3TM"/>
    <property type="match status" value="1"/>
</dbReference>
<evidence type="ECO:0000256" key="3">
    <source>
        <dbReference type="ARBA" id="ARBA00022448"/>
    </source>
</evidence>
<dbReference type="CDD" id="cd06261">
    <property type="entry name" value="TM_PBP2"/>
    <property type="match status" value="1"/>
</dbReference>
<dbReference type="InterPro" id="IPR043429">
    <property type="entry name" value="ArtM/GltK/GlnP/TcyL/YhdX-like"/>
</dbReference>
<reference evidence="11 12" key="1">
    <citation type="submission" date="2017-04" db="EMBL/GenBank/DDBJ databases">
        <authorList>
            <person name="Afonso C.L."/>
            <person name="Miller P.J."/>
            <person name="Scott M.A."/>
            <person name="Spackman E."/>
            <person name="Goraichik I."/>
            <person name="Dimitrov K.M."/>
            <person name="Suarez D.L."/>
            <person name="Swayne D.E."/>
        </authorList>
    </citation>
    <scope>NUCLEOTIDE SEQUENCE [LARGE SCALE GENOMIC DNA]</scope>
    <source>
        <strain evidence="11 12">DSM 11270</strain>
    </source>
</reference>
<evidence type="ECO:0000256" key="1">
    <source>
        <dbReference type="ARBA" id="ARBA00004651"/>
    </source>
</evidence>
<protein>
    <submittedName>
        <fullName evidence="11">Amino acid ABC transporter membrane protein, PAAT family</fullName>
    </submittedName>
</protein>
<dbReference type="PROSITE" id="PS50928">
    <property type="entry name" value="ABC_TM1"/>
    <property type="match status" value="1"/>
</dbReference>
<keyword evidence="12" id="KW-1185">Reference proteome</keyword>
<dbReference type="RefSeq" id="WP_341451575.1">
    <property type="nucleotide sequence ID" value="NZ_FWWT01000012.1"/>
</dbReference>
<evidence type="ECO:0000313" key="11">
    <source>
        <dbReference type="EMBL" id="SMB85742.1"/>
    </source>
</evidence>
<comment type="similarity">
    <text evidence="2">Belongs to the binding-protein-dependent transport system permease family. HisMQ subfamily.</text>
</comment>
<dbReference type="Pfam" id="PF00528">
    <property type="entry name" value="BPD_transp_1"/>
    <property type="match status" value="1"/>
</dbReference>
<dbReference type="EMBL" id="FWWT01000012">
    <property type="protein sequence ID" value="SMB85742.1"/>
    <property type="molecule type" value="Genomic_DNA"/>
</dbReference>
<sequence>MFRDYFLYHMTQAAPALFQGAILTVKITAFSVFFGCIIGLFLSFGQISKKKLFRIPAKIYVDTIRGTPLFVQILIFFYGIPDIYNTMMGEPLRWDRVLAAIIVCSINSGAYVSEIFRAGIQSIDKGQMEAARSLGMSHSKAMIYIILPQAFKRIVPPLGNEFIVLLKDTSLLAVIGVPELLQEGKLYVAATYVTFPIYIEVALIYLLMTLSISRWVSWMERRLGVSDRS</sequence>
<accession>A0A1W1UXD8</accession>
<keyword evidence="5 9" id="KW-0812">Transmembrane</keyword>
<keyword evidence="7 9" id="KW-1133">Transmembrane helix</keyword>
<keyword evidence="3 9" id="KW-0813">Transport</keyword>
<dbReference type="Gene3D" id="1.10.3720.10">
    <property type="entry name" value="MetI-like"/>
    <property type="match status" value="1"/>
</dbReference>
<proteinExistence type="inferred from homology"/>
<evidence type="ECO:0000256" key="4">
    <source>
        <dbReference type="ARBA" id="ARBA00022475"/>
    </source>
</evidence>
<dbReference type="AlphaFoldDB" id="A0A1W1UXD8"/>
<evidence type="ECO:0000259" key="10">
    <source>
        <dbReference type="PROSITE" id="PS50928"/>
    </source>
</evidence>
<feature type="transmembrane region" description="Helical" evidence="9">
    <location>
        <begin position="59"/>
        <end position="78"/>
    </location>
</feature>
<evidence type="ECO:0000256" key="2">
    <source>
        <dbReference type="ARBA" id="ARBA00010072"/>
    </source>
</evidence>
<dbReference type="Proteomes" id="UP000192731">
    <property type="component" value="Unassembled WGS sequence"/>
</dbReference>
<dbReference type="InterPro" id="IPR035906">
    <property type="entry name" value="MetI-like_sf"/>
</dbReference>
<dbReference type="GO" id="GO:0022857">
    <property type="term" value="F:transmembrane transporter activity"/>
    <property type="evidence" value="ECO:0007669"/>
    <property type="project" value="InterPro"/>
</dbReference>
<dbReference type="PANTHER" id="PTHR30614:SF20">
    <property type="entry name" value="GLUTAMINE TRANSPORT SYSTEM PERMEASE PROTEIN GLNP"/>
    <property type="match status" value="1"/>
</dbReference>
<keyword evidence="8 9" id="KW-0472">Membrane</keyword>